<dbReference type="AlphaFoldDB" id="A0A2U8I3M6"/>
<evidence type="ECO:0000313" key="2">
    <source>
        <dbReference type="EMBL" id="AWK13730.1"/>
    </source>
</evidence>
<evidence type="ECO:0008006" key="4">
    <source>
        <dbReference type="Google" id="ProtNLM"/>
    </source>
</evidence>
<name>A0A2U8I3M6_9GAMM</name>
<accession>A0A2U8I3M6</accession>
<reference evidence="2 3" key="1">
    <citation type="submission" date="2017-05" db="EMBL/GenBank/DDBJ databases">
        <title>Genome sequence of Candidatus Fukatsuia symbiotica and Candidatus Hamiltonella defensa from Acyrthosiphon pisum strain 5D.</title>
        <authorList>
            <person name="Patel V.A."/>
            <person name="Chevignon G."/>
            <person name="Russell J.A."/>
            <person name="Oliver K.M."/>
        </authorList>
    </citation>
    <scope>NUCLEOTIDE SEQUENCE [LARGE SCALE GENOMIC DNA]</scope>
    <source>
        <strain evidence="2 3">5D</strain>
    </source>
</reference>
<sequence>MHQSPSCSFQPQPPGNTSTNQLLPRLPASLRNIESIGNQNINLTPPGLTVVSTSNFQLQEGELGELIANVALANYSYMRSEGDLKDYAPNWTLQKELANSLATKELTFNAANGMLMDKSSGLVAYVFYNKNDKEIRVVFGGSSSGETAGEILTRSWGNAVSTSQQWINNITNAIDNKMPRSYCQAAILTGRLINILNTDPRYEGFNVSTSGHSKGGGEAAYAAVMNYTEGKPIKAECFCSAKWGTATQKEVCRKLGTLDHAKKGTAKIRHYLIEGDVINTVQRWFSWLIHVGNNTTLQTNVSRKNAGAARHVHFFEHVLSYSRGRIS</sequence>
<dbReference type="InterPro" id="IPR029058">
    <property type="entry name" value="AB_hydrolase_fold"/>
</dbReference>
<proteinExistence type="predicted"/>
<feature type="compositionally biased region" description="Low complexity" evidence="1">
    <location>
        <begin position="1"/>
        <end position="10"/>
    </location>
</feature>
<dbReference type="Gene3D" id="3.40.50.1820">
    <property type="entry name" value="alpha/beta hydrolase"/>
    <property type="match status" value="1"/>
</dbReference>
<protein>
    <recommendedName>
        <fullName evidence="4">Fungal lipase-like domain-containing protein</fullName>
    </recommendedName>
</protein>
<dbReference type="KEGG" id="fsm:CCS41_03350"/>
<evidence type="ECO:0000313" key="3">
    <source>
        <dbReference type="Proteomes" id="UP000261875"/>
    </source>
</evidence>
<evidence type="ECO:0000256" key="1">
    <source>
        <dbReference type="SAM" id="MobiDB-lite"/>
    </source>
</evidence>
<dbReference type="SUPFAM" id="SSF53474">
    <property type="entry name" value="alpha/beta-Hydrolases"/>
    <property type="match status" value="1"/>
</dbReference>
<gene>
    <name evidence="2" type="ORF">CCS41_03350</name>
</gene>
<dbReference type="EMBL" id="CP021659">
    <property type="protein sequence ID" value="AWK13730.1"/>
    <property type="molecule type" value="Genomic_DNA"/>
</dbReference>
<keyword evidence="3" id="KW-1185">Reference proteome</keyword>
<feature type="region of interest" description="Disordered" evidence="1">
    <location>
        <begin position="1"/>
        <end position="22"/>
    </location>
</feature>
<dbReference type="Pfam" id="PF26363">
    <property type="entry name" value="Phospholipase-like"/>
    <property type="match status" value="1"/>
</dbReference>
<dbReference type="Proteomes" id="UP000261875">
    <property type="component" value="Chromosome"/>
</dbReference>
<dbReference type="STRING" id="1878942.GCA_900128755_01714"/>
<organism evidence="2 3">
    <name type="scientific">Candidatus Fukatsuia symbiotica</name>
    <dbReference type="NCBI Taxonomy" id="1878942"/>
    <lineage>
        <taxon>Bacteria</taxon>
        <taxon>Pseudomonadati</taxon>
        <taxon>Pseudomonadota</taxon>
        <taxon>Gammaproteobacteria</taxon>
        <taxon>Enterobacterales</taxon>
        <taxon>Yersiniaceae</taxon>
        <taxon>Candidatus Fukatsuia</taxon>
    </lineage>
</organism>
<dbReference type="OrthoDB" id="6191215at2"/>
<dbReference type="RefSeq" id="WP_072551116.1">
    <property type="nucleotide sequence ID" value="NZ_CP021659.1"/>
</dbReference>